<reference evidence="2" key="1">
    <citation type="journal article" date="2020" name="mSystems">
        <title>Genome- and Community-Level Interaction Insights into Carbon Utilization and Element Cycling Functions of Hydrothermarchaeota in Hydrothermal Sediment.</title>
        <authorList>
            <person name="Zhou Z."/>
            <person name="Liu Y."/>
            <person name="Xu W."/>
            <person name="Pan J."/>
            <person name="Luo Z.H."/>
            <person name="Li M."/>
        </authorList>
    </citation>
    <scope>NUCLEOTIDE SEQUENCE [LARGE SCALE GENOMIC DNA]</scope>
    <source>
        <strain evidence="2">SpSt-265</strain>
    </source>
</reference>
<protein>
    <submittedName>
        <fullName evidence="2">T9SS type A sorting domain-containing protein</fullName>
    </submittedName>
</protein>
<keyword evidence="1" id="KW-0732">Signal</keyword>
<dbReference type="EMBL" id="DSLG01000002">
    <property type="protein sequence ID" value="HEA86676.1"/>
    <property type="molecule type" value="Genomic_DNA"/>
</dbReference>
<comment type="caution">
    <text evidence="2">The sequence shown here is derived from an EMBL/GenBank/DDBJ whole genome shotgun (WGS) entry which is preliminary data.</text>
</comment>
<evidence type="ECO:0000313" key="2">
    <source>
        <dbReference type="EMBL" id="HEA86676.1"/>
    </source>
</evidence>
<organism evidence="2">
    <name type="scientific">candidate division WOR-3 bacterium</name>
    <dbReference type="NCBI Taxonomy" id="2052148"/>
    <lineage>
        <taxon>Bacteria</taxon>
        <taxon>Bacteria division WOR-3</taxon>
    </lineage>
</organism>
<proteinExistence type="predicted"/>
<sequence length="858" mass="97370">MTLKLIFSSIFALSLATASTIWSPEAINSYEKRSHPALYYHYDSLKILPGRFFYLQRIKWVCDFVSRYQVTDSTSPDYGGVIEAEHLPAIVETDNTQEAIWIWTRWYQLTGRDDYRENIERAWVYLLRHPAYYEHGGNPANVWYAVWNCGLGMWMEMLYRQVYQDSSFKYYSDSCRQFYLNKPLNPANYLENFVTAQSSGMAYEFGIFSNDQELLDTALARGIRVKNWIEAAPRSRLGYQSWAMSGATAFWGVCQTYCRFDTLSGKIWVNIFSESLPGFYPQGTWNCSHNLWLANAYHAANAINHSSSCLIAHRYITDTLLMLDTDLDGGIPATWTDPSTQDQTWVSTYLDFMGMDPNTIPVYEHDLALLNFTIPEPDTIYFPGDTLNLTIQIANAGRTTSPSETLRIFVSGQLFTYIILNPMPFLELETLHLRLCIPETARVINLVATLSGDNNPYNDTACFSQRIHRHCRVGGILMDSVTSQPVTAQIIARLLNRQTIWDSCVTDSCGNFSLNLIDSLFTLTIKPAVPYYRRYFCLAVPRDTDIVLLANPAQVLIINSDTLDTLAFYYTSTLDSLNTNWCYWSIPRNGPVPYHTTSRLQHRTIIWFSGNVATQTIPAQDQDSLIQFGAQGGNLLITGQNIAEELARTRFLEDFVGCRFDSSGWRGFLVMGMRKDSIGRFISGTATAGGNGANNQTSRDVISPLFNSSKFLVYDTTSNTGAGIRRQISSGGRIIFLSFGFEAVNRPPSRPDYFTRVQLMELMLSWLITGTGIEETPNMPAIELQKLHIHPLVFKNELFIITSQSEELQMFDITGRIISQTTTVPDKMTIWRLPQLPTGIYIIKGVKFPDTRVIKISP</sequence>
<name>A0A7C1NNL5_UNCW3</name>
<feature type="chain" id="PRO_5028303391" evidence="1">
    <location>
        <begin position="24"/>
        <end position="858"/>
    </location>
</feature>
<gene>
    <name evidence="2" type="ORF">ENP94_01520</name>
</gene>
<feature type="signal peptide" evidence="1">
    <location>
        <begin position="1"/>
        <end position="23"/>
    </location>
</feature>
<evidence type="ECO:0000256" key="1">
    <source>
        <dbReference type="SAM" id="SignalP"/>
    </source>
</evidence>
<accession>A0A7C1NNL5</accession>
<dbReference type="AlphaFoldDB" id="A0A7C1NNL5"/>